<sequence length="450" mass="51729">MKRIIIGILLPMFFYSCNQKKEEKTVLKDDRLTYKNYEPKSTDLAISRSEYKDKLYGFWLGQCIANWTGLVTEMDKIGNIGEIKTGPFYTREDWGKKDEPSIWGQGVPSDLSETIDFVVRKKGEVWGADDDTDIEYIYQHLLYTKQKTILSPEDIKEGWLKHIQKEEENYLWVSNQKAFDLMHEGVLPPETSNPDINEHYDMIDAQLTTEIFGFFAPARMDVAQKMAHLPIRTTARKEAAQISEFYVNMYALASLVDQKLSQKEKIVWMANQARQQMTGESYVTKMYDFVKGEYQKGTKWEDVRDALYEKYQVNQEDGYHITAKELYCNGCFAAGINYAASLVSLFYGEGDLKETIKIGTLAGWDSDNPTATWGGMIGFMIGKSGVEQAFGSDLSDQFDIHRTRQNFPLDSTDNFEDMSKVGMFIVDRVVQDEMKGGVDLEKDLWYIPSE</sequence>
<protein>
    <submittedName>
        <fullName evidence="1">ADP-ribosylglycohydrolase family protein</fullName>
    </submittedName>
</protein>
<dbReference type="PROSITE" id="PS51257">
    <property type="entry name" value="PROKAR_LIPOPROTEIN"/>
    <property type="match status" value="1"/>
</dbReference>
<dbReference type="Gene3D" id="1.10.4080.10">
    <property type="entry name" value="ADP-ribosylation/Crystallin J1"/>
    <property type="match status" value="1"/>
</dbReference>
<accession>A0A7X9XBE8</accession>
<dbReference type="EMBL" id="JABANE010000070">
    <property type="protein sequence ID" value="NME70647.1"/>
    <property type="molecule type" value="Genomic_DNA"/>
</dbReference>
<dbReference type="SUPFAM" id="SSF101478">
    <property type="entry name" value="ADP-ribosylglycohydrolase"/>
    <property type="match status" value="1"/>
</dbReference>
<organism evidence="1 2">
    <name type="scientific">Flammeovirga aprica JL-4</name>
    <dbReference type="NCBI Taxonomy" id="694437"/>
    <lineage>
        <taxon>Bacteria</taxon>
        <taxon>Pseudomonadati</taxon>
        <taxon>Bacteroidota</taxon>
        <taxon>Cytophagia</taxon>
        <taxon>Cytophagales</taxon>
        <taxon>Flammeovirgaceae</taxon>
        <taxon>Flammeovirga</taxon>
    </lineage>
</organism>
<proteinExistence type="predicted"/>
<dbReference type="AlphaFoldDB" id="A0A7X9XBE8"/>
<evidence type="ECO:0000313" key="2">
    <source>
        <dbReference type="Proteomes" id="UP000576082"/>
    </source>
</evidence>
<keyword evidence="2" id="KW-1185">Reference proteome</keyword>
<evidence type="ECO:0000313" key="1">
    <source>
        <dbReference type="EMBL" id="NME70647.1"/>
    </source>
</evidence>
<comment type="caution">
    <text evidence="1">The sequence shown here is derived from an EMBL/GenBank/DDBJ whole genome shotgun (WGS) entry which is preliminary data.</text>
</comment>
<reference evidence="1 2" key="1">
    <citation type="submission" date="2020-04" db="EMBL/GenBank/DDBJ databases">
        <title>Flammeovirga sp. SR4, a novel species isolated from seawater.</title>
        <authorList>
            <person name="Wang X."/>
        </authorList>
    </citation>
    <scope>NUCLEOTIDE SEQUENCE [LARGE SCALE GENOMIC DNA]</scope>
    <source>
        <strain evidence="1 2">ATCC 23126</strain>
    </source>
</reference>
<dbReference type="GO" id="GO:0016787">
    <property type="term" value="F:hydrolase activity"/>
    <property type="evidence" value="ECO:0007669"/>
    <property type="project" value="UniProtKB-KW"/>
</dbReference>
<gene>
    <name evidence="1" type="ORF">HHU12_21905</name>
</gene>
<dbReference type="InterPro" id="IPR005502">
    <property type="entry name" value="Ribosyl_crysJ1"/>
</dbReference>
<name>A0A7X9XBE8_9BACT</name>
<keyword evidence="1" id="KW-0378">Hydrolase</keyword>
<dbReference type="RefSeq" id="WP_169658879.1">
    <property type="nucleotide sequence ID" value="NZ_JABANE010000070.1"/>
</dbReference>
<dbReference type="InterPro" id="IPR036705">
    <property type="entry name" value="Ribosyl_crysJ1_sf"/>
</dbReference>
<dbReference type="Pfam" id="PF03747">
    <property type="entry name" value="ADP_ribosyl_GH"/>
    <property type="match status" value="1"/>
</dbReference>
<dbReference type="Proteomes" id="UP000576082">
    <property type="component" value="Unassembled WGS sequence"/>
</dbReference>